<dbReference type="InterPro" id="IPR000182">
    <property type="entry name" value="GNAT_dom"/>
</dbReference>
<evidence type="ECO:0000313" key="3">
    <source>
        <dbReference type="Proteomes" id="UP001256673"/>
    </source>
</evidence>
<accession>A0ABU3RTT2</accession>
<keyword evidence="2" id="KW-0808">Transferase</keyword>
<reference evidence="2 3" key="1">
    <citation type="submission" date="2023-09" db="EMBL/GenBank/DDBJ databases">
        <title>Microbacterium fusihabitans sp. nov., Microbacterium phycihabitans sp. nov., and Microbacterium cervinum sp. nov., isolated from dried seaweeds of beach.</title>
        <authorList>
            <person name="Lee S.D."/>
        </authorList>
    </citation>
    <scope>NUCLEOTIDE SEQUENCE [LARGE SCALE GENOMIC DNA]</scope>
    <source>
        <strain evidence="2 3">KSW2-21</strain>
    </source>
</reference>
<keyword evidence="2" id="KW-0012">Acyltransferase</keyword>
<feature type="domain" description="N-acetyltransferase" evidence="1">
    <location>
        <begin position="7"/>
        <end position="161"/>
    </location>
</feature>
<dbReference type="SUPFAM" id="SSF55729">
    <property type="entry name" value="Acyl-CoA N-acyltransferases (Nat)"/>
    <property type="match status" value="1"/>
</dbReference>
<evidence type="ECO:0000313" key="2">
    <source>
        <dbReference type="EMBL" id="MDU0325985.1"/>
    </source>
</evidence>
<dbReference type="RefSeq" id="WP_316000756.1">
    <property type="nucleotide sequence ID" value="NZ_JAWDIU010000001.1"/>
</dbReference>
<protein>
    <submittedName>
        <fullName evidence="2">GNAT family N-acetyltransferase</fullName>
        <ecNumber evidence="2">2.3.1.-</ecNumber>
    </submittedName>
</protein>
<name>A0ABU3RTT2_9MICO</name>
<dbReference type="EMBL" id="JAWDIU010000001">
    <property type="protein sequence ID" value="MDU0325985.1"/>
    <property type="molecule type" value="Genomic_DNA"/>
</dbReference>
<dbReference type="Pfam" id="PF13673">
    <property type="entry name" value="Acetyltransf_10"/>
    <property type="match status" value="1"/>
</dbReference>
<proteinExistence type="predicted"/>
<dbReference type="PROSITE" id="PS51186">
    <property type="entry name" value="GNAT"/>
    <property type="match status" value="1"/>
</dbReference>
<dbReference type="GO" id="GO:0016746">
    <property type="term" value="F:acyltransferase activity"/>
    <property type="evidence" value="ECO:0007669"/>
    <property type="project" value="UniProtKB-KW"/>
</dbReference>
<gene>
    <name evidence="2" type="ORF">RWH43_04360</name>
</gene>
<dbReference type="Proteomes" id="UP001256673">
    <property type="component" value="Unassembled WGS sequence"/>
</dbReference>
<evidence type="ECO:0000259" key="1">
    <source>
        <dbReference type="PROSITE" id="PS51186"/>
    </source>
</evidence>
<organism evidence="2 3">
    <name type="scientific">Microbacterium algihabitans</name>
    <dbReference type="NCBI Taxonomy" id="3075992"/>
    <lineage>
        <taxon>Bacteria</taxon>
        <taxon>Bacillati</taxon>
        <taxon>Actinomycetota</taxon>
        <taxon>Actinomycetes</taxon>
        <taxon>Micrococcales</taxon>
        <taxon>Microbacteriaceae</taxon>
        <taxon>Microbacterium</taxon>
    </lineage>
</organism>
<keyword evidence="3" id="KW-1185">Reference proteome</keyword>
<comment type="caution">
    <text evidence="2">The sequence shown here is derived from an EMBL/GenBank/DDBJ whole genome shotgun (WGS) entry which is preliminary data.</text>
</comment>
<sequence length="172" mass="19027">MSEFGSWQFARATAADAPAVAAFQTMVWDQTYSGLIAEEMLAATSTDRTSRWTERISTGERDVTLARIGSEIVGVASTSKGTPPHYGLPSTELCSFSLRTDVRGTGLADQLLREAIGREDAHLLVFEVNERARRFYRRHGFVAFGDPQLDEGTGLMERRMVRSHFGASEFST</sequence>
<dbReference type="InterPro" id="IPR016181">
    <property type="entry name" value="Acyl_CoA_acyltransferase"/>
</dbReference>
<dbReference type="EC" id="2.3.1.-" evidence="2"/>
<dbReference type="Gene3D" id="3.40.630.30">
    <property type="match status" value="1"/>
</dbReference>